<dbReference type="PANTHER" id="PTHR10039">
    <property type="entry name" value="AMELOGENIN"/>
    <property type="match status" value="1"/>
</dbReference>
<reference evidence="5 6" key="1">
    <citation type="submission" date="2015-10" db="EMBL/GenBank/DDBJ databases">
        <title>Full genome of DAOMC 229536 Phialocephala scopiformis, a fungal endophyte of spruce producing the potent anti-insectan compound rugulosin.</title>
        <authorList>
            <consortium name="DOE Joint Genome Institute"/>
            <person name="Walker A.K."/>
            <person name="Frasz S.L."/>
            <person name="Seifert K.A."/>
            <person name="Miller J.D."/>
            <person name="Mondo S.J."/>
            <person name="Labutti K."/>
            <person name="Lipzen A."/>
            <person name="Dockter R."/>
            <person name="Kennedy M."/>
            <person name="Grigoriev I.V."/>
            <person name="Spatafora J.W."/>
        </authorList>
    </citation>
    <scope>NUCLEOTIDE SEQUENCE [LARGE SCALE GENOMIC DNA]</scope>
    <source>
        <strain evidence="5 6">CBS 120377</strain>
    </source>
</reference>
<dbReference type="Proteomes" id="UP000070700">
    <property type="component" value="Unassembled WGS sequence"/>
</dbReference>
<evidence type="ECO:0000313" key="5">
    <source>
        <dbReference type="EMBL" id="KUJ09733.1"/>
    </source>
</evidence>
<feature type="domain" description="NWD NACHT-NTPase N-terminal" evidence="2">
    <location>
        <begin position="11"/>
        <end position="183"/>
    </location>
</feature>
<dbReference type="OrthoDB" id="4772757at2759"/>
<dbReference type="InterPro" id="IPR027417">
    <property type="entry name" value="P-loop_NTPase"/>
</dbReference>
<evidence type="ECO:0000259" key="3">
    <source>
        <dbReference type="Pfam" id="PF22939"/>
    </source>
</evidence>
<gene>
    <name evidence="5" type="ORF">LY89DRAFT_761415</name>
</gene>
<feature type="domain" description="Nephrocystin 3-like N-terminal" evidence="4">
    <location>
        <begin position="261"/>
        <end position="428"/>
    </location>
</feature>
<evidence type="ECO:0000259" key="2">
    <source>
        <dbReference type="Pfam" id="PF17100"/>
    </source>
</evidence>
<dbReference type="RefSeq" id="XP_018064088.1">
    <property type="nucleotide sequence ID" value="XM_018221547.1"/>
</dbReference>
<organism evidence="5 6">
    <name type="scientific">Mollisia scopiformis</name>
    <name type="common">Conifer needle endophyte fungus</name>
    <name type="synonym">Phialocephala scopiformis</name>
    <dbReference type="NCBI Taxonomy" id="149040"/>
    <lineage>
        <taxon>Eukaryota</taxon>
        <taxon>Fungi</taxon>
        <taxon>Dikarya</taxon>
        <taxon>Ascomycota</taxon>
        <taxon>Pezizomycotina</taxon>
        <taxon>Leotiomycetes</taxon>
        <taxon>Helotiales</taxon>
        <taxon>Mollisiaceae</taxon>
        <taxon>Mollisia</taxon>
    </lineage>
</organism>
<keyword evidence="1" id="KW-0677">Repeat</keyword>
<evidence type="ECO:0000313" key="6">
    <source>
        <dbReference type="Proteomes" id="UP000070700"/>
    </source>
</evidence>
<dbReference type="InterPro" id="IPR054471">
    <property type="entry name" value="GPIID_WHD"/>
</dbReference>
<dbReference type="InParanoid" id="A0A132BBU0"/>
<dbReference type="InterPro" id="IPR031359">
    <property type="entry name" value="NACHT_N"/>
</dbReference>
<evidence type="ECO:0008006" key="7">
    <source>
        <dbReference type="Google" id="ProtNLM"/>
    </source>
</evidence>
<evidence type="ECO:0000259" key="4">
    <source>
        <dbReference type="Pfam" id="PF24883"/>
    </source>
</evidence>
<dbReference type="AlphaFoldDB" id="A0A132BBU0"/>
<dbReference type="EMBL" id="KQ947431">
    <property type="protein sequence ID" value="KUJ09733.1"/>
    <property type="molecule type" value="Genomic_DNA"/>
</dbReference>
<dbReference type="Pfam" id="PF24883">
    <property type="entry name" value="NPHP3_N"/>
    <property type="match status" value="1"/>
</dbReference>
<dbReference type="Pfam" id="PF17100">
    <property type="entry name" value="NACHT_N"/>
    <property type="match status" value="1"/>
</dbReference>
<feature type="domain" description="GPI inositol-deacylase winged helix" evidence="3">
    <location>
        <begin position="533"/>
        <end position="631"/>
    </location>
</feature>
<proteinExistence type="predicted"/>
<protein>
    <recommendedName>
        <fullName evidence="7">NACHT domain-containing protein</fullName>
    </recommendedName>
</protein>
<name>A0A132BBU0_MOLSC</name>
<accession>A0A132BBU0</accession>
<dbReference type="Pfam" id="PF22939">
    <property type="entry name" value="WHD_GPIID"/>
    <property type="match status" value="1"/>
</dbReference>
<dbReference type="PANTHER" id="PTHR10039:SF16">
    <property type="entry name" value="GPI INOSITOL-DEACYLASE"/>
    <property type="match status" value="1"/>
</dbReference>
<dbReference type="Gene3D" id="3.40.50.300">
    <property type="entry name" value="P-loop containing nucleotide triphosphate hydrolases"/>
    <property type="match status" value="1"/>
</dbReference>
<keyword evidence="6" id="KW-1185">Reference proteome</keyword>
<evidence type="ECO:0000256" key="1">
    <source>
        <dbReference type="ARBA" id="ARBA00022737"/>
    </source>
</evidence>
<dbReference type="GeneID" id="28831273"/>
<dbReference type="KEGG" id="psco:LY89DRAFT_761415"/>
<dbReference type="InterPro" id="IPR056884">
    <property type="entry name" value="NPHP3-like_N"/>
</dbReference>
<dbReference type="SUPFAM" id="SSF52540">
    <property type="entry name" value="P-loop containing nucleoside triphosphate hydrolases"/>
    <property type="match status" value="1"/>
</dbReference>
<sequence>MVGFTVSFSGSKVERQEQMATLLERKIKKTKEETWKLNFNGKDIPVSDLAQPVVGIIQWADDYISGALSANPYASTAWAGVSLLLPLALNPSKQAASFAQDLDYLTDVIVRSKAREDLYQQHRDSEQTKAYESSNRLPDTLYRDTLKKLYVENGAFRLGLDIVKWNDWDSALGEVRKRENNFKAVYMIWKDKNYQDDSERVFQQHQEGIDIMSFISRNTSGLRNAIEDAQRNTERINLLSWLSDFDPSTNYNTNLDKTRTGTGTWLLNNNIKFEEWKTLPNSFMWLNGRAGSGKSVLSASIVKHLKDIYGSNPSVAIAFFYFSFSNARAQKVDEMLCSLIKQICTQRPIIPEPVQSLNKYLARGQRPDRRTLEDALTATIRGFTAVYIVLDALDECPSTENERDVLLQSIERIHNTVTENLHMLCTSRQLTDIDEVLQPMASSTSASNVDLWQYKAAVDHDIGLHIDKRFSEAPFRSWPEDIQLEARTALIEKADGMFQYVACQFDNLKNHRTPPRIRAALKDLPKGLDDTYDRMLKGINPEYRAQVASALKWLAHSLRPLSLEELAELFFVDHEQDVPFNESDRFTNTEDVLNYLPGLVTKTKIPAVGAMMITEIRLVHFSCKEYLLSKRMTQLYFATPEEASHLHILSEDMLATHSSLRSPWELWKYAARYGPLHLEKIPLGS</sequence>